<dbReference type="GO" id="GO:0006508">
    <property type="term" value="P:proteolysis"/>
    <property type="evidence" value="ECO:0007669"/>
    <property type="project" value="UniProtKB-KW"/>
</dbReference>
<dbReference type="KEGG" id="pmm:PMM1425"/>
<dbReference type="Pfam" id="PF13365">
    <property type="entry name" value="Trypsin_2"/>
    <property type="match status" value="1"/>
</dbReference>
<dbReference type="OrthoDB" id="9766361at2"/>
<organism evidence="4 5">
    <name type="scientific">Prochlorococcus marinus subsp. pastoris (strain CCMP1986 / NIES-2087 / MED4)</name>
    <dbReference type="NCBI Taxonomy" id="59919"/>
    <lineage>
        <taxon>Bacteria</taxon>
        <taxon>Bacillati</taxon>
        <taxon>Cyanobacteriota</taxon>
        <taxon>Cyanophyceae</taxon>
        <taxon>Synechococcales</taxon>
        <taxon>Prochlorococcaceae</taxon>
        <taxon>Prochlorococcus</taxon>
    </lineage>
</organism>
<dbReference type="Gene3D" id="2.40.10.120">
    <property type="match status" value="1"/>
</dbReference>
<dbReference type="PRINTS" id="PR00834">
    <property type="entry name" value="PROTEASES2C"/>
</dbReference>
<keyword evidence="3" id="KW-0732">Signal</keyword>
<keyword evidence="1 4" id="KW-0645">Protease</keyword>
<dbReference type="STRING" id="59919.PMM1425"/>
<dbReference type="InterPro" id="IPR051201">
    <property type="entry name" value="Chloro_Bact_Ser_Proteases"/>
</dbReference>
<evidence type="ECO:0000256" key="2">
    <source>
        <dbReference type="ARBA" id="ARBA00022801"/>
    </source>
</evidence>
<evidence type="ECO:0000313" key="4">
    <source>
        <dbReference type="EMBL" id="CAE19884.1"/>
    </source>
</evidence>
<name>Q7V060_PROMP</name>
<proteinExistence type="predicted"/>
<dbReference type="EMBL" id="BX548174">
    <property type="protein sequence ID" value="CAE19884.1"/>
    <property type="molecule type" value="Genomic_DNA"/>
</dbReference>
<keyword evidence="2 4" id="KW-0378">Hydrolase</keyword>
<gene>
    <name evidence="4" type="ordered locus">PMM1425</name>
</gene>
<protein>
    <submittedName>
        <fullName evidence="4">Serine proteases, trypsin family:HtrA/DegQ protease family</fullName>
        <ecNumber evidence="4">3.4.21.-</ecNumber>
    </submittedName>
</protein>
<dbReference type="GO" id="GO:0004252">
    <property type="term" value="F:serine-type endopeptidase activity"/>
    <property type="evidence" value="ECO:0007669"/>
    <property type="project" value="InterPro"/>
</dbReference>
<dbReference type="eggNOG" id="COG0265">
    <property type="taxonomic scope" value="Bacteria"/>
</dbReference>
<dbReference type="Proteomes" id="UP000001026">
    <property type="component" value="Chromosome"/>
</dbReference>
<dbReference type="PANTHER" id="PTHR43343">
    <property type="entry name" value="PEPTIDASE S12"/>
    <property type="match status" value="1"/>
</dbReference>
<dbReference type="SUPFAM" id="SSF50494">
    <property type="entry name" value="Trypsin-like serine proteases"/>
    <property type="match status" value="1"/>
</dbReference>
<evidence type="ECO:0000256" key="3">
    <source>
        <dbReference type="SAM" id="SignalP"/>
    </source>
</evidence>
<dbReference type="AlphaFoldDB" id="Q7V060"/>
<dbReference type="HOGENOM" id="CLU_582480_0_0_3"/>
<feature type="signal peptide" evidence="3">
    <location>
        <begin position="1"/>
        <end position="20"/>
    </location>
</feature>
<dbReference type="RefSeq" id="WP_011133054.1">
    <property type="nucleotide sequence ID" value="NC_005072.1"/>
</dbReference>
<evidence type="ECO:0000313" key="5">
    <source>
        <dbReference type="Proteomes" id="UP000001026"/>
    </source>
</evidence>
<evidence type="ECO:0000256" key="1">
    <source>
        <dbReference type="ARBA" id="ARBA00022670"/>
    </source>
</evidence>
<dbReference type="InterPro" id="IPR001940">
    <property type="entry name" value="Peptidase_S1C"/>
</dbReference>
<sequence>MRRFLLPLLAALALPTTVNAAKINCNSPVWKNKPQCKNESVRKKVKTILDEETGLMVIEMEADIPWRSTSNPKIPYKNIVKLTSSFDGSSEYVVFDRDYIRGAFSRFTVLTKWSSDYLSATYFLENDCSYVFNTCFGGISDSGELDSPIELKFNNRNYTLYGEDGQFSLPNDFIEQVKNTRSYTGLSVRGNNRIIPIGEVTVEKLSELYKKVLKKWTIPEINFKAKNIKLKPSIKEIAGNTLPKVVTVRSSRGQGTGFFINDEGLLITNRHVIGAGKKIDIQIETATGSELTAKTIYVSRKDDFAILKVQGEIFPEALPICYATYPTAGEEVIAIGSPRGLTNTITRGIVSAFRRSGNYSEGFATTGTSLIQTDAAINPGNSGGPLLNENGEVIGINTFGATSSGGSQGLNFAVSMIDVLQQLNVRKPDLKNINESSINECGNIKL</sequence>
<dbReference type="EC" id="3.4.21.-" evidence="4"/>
<dbReference type="InterPro" id="IPR009003">
    <property type="entry name" value="Peptidase_S1_PA"/>
</dbReference>
<dbReference type="PANTHER" id="PTHR43343:SF3">
    <property type="entry name" value="PROTEASE DO-LIKE 8, CHLOROPLASTIC"/>
    <property type="match status" value="1"/>
</dbReference>
<reference evidence="4 5" key="1">
    <citation type="journal article" date="2003" name="Nature">
        <title>Genome divergence in two Prochlorococcus ecotypes reflects oceanic niche differentiation.</title>
        <authorList>
            <person name="Rocap G."/>
            <person name="Larimer F.W."/>
            <person name="Lamerdin J.E."/>
            <person name="Malfatti S."/>
            <person name="Chain P."/>
            <person name="Ahlgren N.A."/>
            <person name="Arellano A."/>
            <person name="Coleman M."/>
            <person name="Hauser L."/>
            <person name="Hess W.R."/>
            <person name="Johnson Z.I."/>
            <person name="Land M.L."/>
            <person name="Lindell D."/>
            <person name="Post A.F."/>
            <person name="Regala W."/>
            <person name="Shah M."/>
            <person name="Shaw S.L."/>
            <person name="Steglich C."/>
            <person name="Sullivan M.B."/>
            <person name="Ting C.S."/>
            <person name="Tolonen A."/>
            <person name="Webb E.A."/>
            <person name="Zinser E.R."/>
            <person name="Chisholm S.W."/>
        </authorList>
    </citation>
    <scope>NUCLEOTIDE SEQUENCE [LARGE SCALE GENOMIC DNA]</scope>
    <source>
        <strain evidence="5">CCMP1986 / NIES-2087 / MED4</strain>
    </source>
</reference>
<feature type="chain" id="PRO_5004292463" evidence="3">
    <location>
        <begin position="21"/>
        <end position="446"/>
    </location>
</feature>
<accession>Q7V060</accession>